<evidence type="ECO:0000259" key="2">
    <source>
        <dbReference type="Pfam" id="PF05707"/>
    </source>
</evidence>
<evidence type="ECO:0000313" key="3">
    <source>
        <dbReference type="EMBL" id="TCO81104.1"/>
    </source>
</evidence>
<dbReference type="RefSeq" id="WP_132542345.1">
    <property type="nucleotide sequence ID" value="NZ_SLWY01000010.1"/>
</dbReference>
<dbReference type="Pfam" id="PF05707">
    <property type="entry name" value="Zot"/>
    <property type="match status" value="1"/>
</dbReference>
<organism evidence="3 4">
    <name type="scientific">Plasticicumulans lactativorans</name>
    <dbReference type="NCBI Taxonomy" id="1133106"/>
    <lineage>
        <taxon>Bacteria</taxon>
        <taxon>Pseudomonadati</taxon>
        <taxon>Pseudomonadota</taxon>
        <taxon>Gammaproteobacteria</taxon>
        <taxon>Candidatus Competibacteraceae</taxon>
        <taxon>Plasticicumulans</taxon>
    </lineage>
</organism>
<dbReference type="Proteomes" id="UP000295765">
    <property type="component" value="Unassembled WGS sequence"/>
</dbReference>
<keyword evidence="4" id="KW-1185">Reference proteome</keyword>
<protein>
    <submittedName>
        <fullName evidence="3">Zona occludens toxin</fullName>
    </submittedName>
</protein>
<evidence type="ECO:0000313" key="4">
    <source>
        <dbReference type="Proteomes" id="UP000295765"/>
    </source>
</evidence>
<sequence>MSIVSFCGKPRSGKSYSCIEHVLLPALEKGRSVWCNIPLMMDVIRSRFPTASVSWFDAGEWLRDPESIEQVEPGSILIIDECWRLFPSGQKSNVAPMAFRSFLAEHGHRTAGDWTTEVVLICQDLSQIAGWVRVLVERTYVTTKLSALGTPDRFRLEVFSGPVGVDRAPKRQLVQSYFKKYDSAVYQYYKSQTKGEGHGKEELQGVKASIWRRPIFWLVIPAALVGAVWASLNLRHFFKGGAVEGVPQPVAAAPVQHLAAQPLAAVPVSVPVLAPARKEASPALSTRWRIAGIFGPHDEQVILYDGRYTRVLDRLRDCTQNGYGETRCIVEGELITHYSGRDEQSIPEAPDFGKLNPSRGDAKESKAGADRPSRVGSPPAALDRHSQQLDRPRVVLPNQG</sequence>
<feature type="compositionally biased region" description="Basic and acidic residues" evidence="1">
    <location>
        <begin position="360"/>
        <end position="373"/>
    </location>
</feature>
<name>A0A4R2L3K9_9GAMM</name>
<reference evidence="3 4" key="1">
    <citation type="submission" date="2019-03" db="EMBL/GenBank/DDBJ databases">
        <title>Genomic Encyclopedia of Type Strains, Phase IV (KMG-IV): sequencing the most valuable type-strain genomes for metagenomic binning, comparative biology and taxonomic classification.</title>
        <authorList>
            <person name="Goeker M."/>
        </authorList>
    </citation>
    <scope>NUCLEOTIDE SEQUENCE [LARGE SCALE GENOMIC DNA]</scope>
    <source>
        <strain evidence="3 4">DSM 25287</strain>
    </source>
</reference>
<feature type="region of interest" description="Disordered" evidence="1">
    <location>
        <begin position="341"/>
        <end position="400"/>
    </location>
</feature>
<gene>
    <name evidence="3" type="ORF">EV699_110130</name>
</gene>
<comment type="caution">
    <text evidence="3">The sequence shown here is derived from an EMBL/GenBank/DDBJ whole genome shotgun (WGS) entry which is preliminary data.</text>
</comment>
<feature type="compositionally biased region" description="Basic and acidic residues" evidence="1">
    <location>
        <begin position="382"/>
        <end position="393"/>
    </location>
</feature>
<proteinExistence type="predicted"/>
<evidence type="ECO:0000256" key="1">
    <source>
        <dbReference type="SAM" id="MobiDB-lite"/>
    </source>
</evidence>
<dbReference type="Gene3D" id="3.40.50.300">
    <property type="entry name" value="P-loop containing nucleotide triphosphate hydrolases"/>
    <property type="match status" value="1"/>
</dbReference>
<dbReference type="InterPro" id="IPR027417">
    <property type="entry name" value="P-loop_NTPase"/>
</dbReference>
<accession>A0A4R2L3K9</accession>
<dbReference type="OrthoDB" id="8479507at2"/>
<dbReference type="InterPro" id="IPR008900">
    <property type="entry name" value="Zot_N"/>
</dbReference>
<dbReference type="EMBL" id="SLWY01000010">
    <property type="protein sequence ID" value="TCO81104.1"/>
    <property type="molecule type" value="Genomic_DNA"/>
</dbReference>
<feature type="domain" description="Zona occludens toxin N-terminal" evidence="2">
    <location>
        <begin position="3"/>
        <end position="195"/>
    </location>
</feature>
<dbReference type="AlphaFoldDB" id="A0A4R2L3K9"/>